<evidence type="ECO:0000313" key="1">
    <source>
        <dbReference type="EMBL" id="MBR1369087.1"/>
    </source>
</evidence>
<reference evidence="1" key="1">
    <citation type="submission" date="2014-12" db="EMBL/GenBank/DDBJ databases">
        <authorList>
            <person name="Huang H.-H."/>
            <person name="Chen S.-C."/>
            <person name="Lai M.-C."/>
        </authorList>
    </citation>
    <scope>NUCLEOTIDE SEQUENCE</scope>
    <source>
        <strain evidence="1">K1F9705b</strain>
    </source>
</reference>
<dbReference type="RefSeq" id="WP_211530765.1">
    <property type="nucleotide sequence ID" value="NZ_JWHL01000008.1"/>
</dbReference>
<dbReference type="AlphaFoldDB" id="A0A8J8B6W9"/>
<accession>A0A8J8B6W9</accession>
<dbReference type="PANTHER" id="PTHR37460">
    <property type="entry name" value="ENDONUCLEASE III"/>
    <property type="match status" value="1"/>
</dbReference>
<organism evidence="1 2">
    <name type="scientific">Methanocalculus chunghsingensis</name>
    <dbReference type="NCBI Taxonomy" id="156457"/>
    <lineage>
        <taxon>Archaea</taxon>
        <taxon>Methanobacteriati</taxon>
        <taxon>Methanobacteriota</taxon>
        <taxon>Stenosarchaea group</taxon>
        <taxon>Methanomicrobia</taxon>
        <taxon>Methanomicrobiales</taxon>
        <taxon>Methanocalculaceae</taxon>
        <taxon>Methanocalculus</taxon>
    </lineage>
</organism>
<proteinExistence type="predicted"/>
<dbReference type="PANTHER" id="PTHR37460:SF1">
    <property type="entry name" value="ENDONUCLEASE III"/>
    <property type="match status" value="1"/>
</dbReference>
<name>A0A8J8B6W9_9EURY</name>
<protein>
    <recommendedName>
        <fullName evidence="3">GIY-YIG nuclease family protein</fullName>
    </recommendedName>
</protein>
<sequence>MDKGIYTLVLESKGADIEIGALGNLTIPGGYLIYVGSALGPGGLGRISRHKTTAHDGRRPHWHIDYLLQHPSTRLIASVAAPTTERLECTLADLVGGPSIPGFGASDCRCRSHLFIRLDDPASELADIFSSIGLMATIRRY</sequence>
<dbReference type="CDD" id="cd10441">
    <property type="entry name" value="GIY-YIG_COG1833"/>
    <property type="match status" value="1"/>
</dbReference>
<keyword evidence="2" id="KW-1185">Reference proteome</keyword>
<dbReference type="Pfam" id="PF01986">
    <property type="entry name" value="DUF123"/>
    <property type="match status" value="1"/>
</dbReference>
<gene>
    <name evidence="1" type="ORF">RJ53_06065</name>
</gene>
<dbReference type="InterPro" id="IPR002837">
    <property type="entry name" value="DUF123"/>
</dbReference>
<dbReference type="EMBL" id="JWHL01000008">
    <property type="protein sequence ID" value="MBR1369087.1"/>
    <property type="molecule type" value="Genomic_DNA"/>
</dbReference>
<dbReference type="OrthoDB" id="17296at2157"/>
<comment type="caution">
    <text evidence="1">The sequence shown here is derived from an EMBL/GenBank/DDBJ whole genome shotgun (WGS) entry which is preliminary data.</text>
</comment>
<dbReference type="Proteomes" id="UP000730161">
    <property type="component" value="Unassembled WGS sequence"/>
</dbReference>
<evidence type="ECO:0000313" key="2">
    <source>
        <dbReference type="Proteomes" id="UP000730161"/>
    </source>
</evidence>
<evidence type="ECO:0008006" key="3">
    <source>
        <dbReference type="Google" id="ProtNLM"/>
    </source>
</evidence>